<dbReference type="AlphaFoldDB" id="A0A8C6V2R4"/>
<evidence type="ECO:0000256" key="1">
    <source>
        <dbReference type="SAM" id="MobiDB-lite"/>
    </source>
</evidence>
<protein>
    <submittedName>
        <fullName evidence="2">Uncharacterized protein</fullName>
    </submittedName>
</protein>
<feature type="region of interest" description="Disordered" evidence="1">
    <location>
        <begin position="121"/>
        <end position="150"/>
    </location>
</feature>
<proteinExistence type="predicted"/>
<feature type="compositionally biased region" description="Basic residues" evidence="1">
    <location>
        <begin position="129"/>
        <end position="141"/>
    </location>
</feature>
<dbReference type="PANTHER" id="PTHR31025:SF22">
    <property type="entry name" value="IP13529P"/>
    <property type="match status" value="1"/>
</dbReference>
<keyword evidence="3" id="KW-1185">Reference proteome</keyword>
<dbReference type="Ensembl" id="ENSNMLT00000047845.1">
    <property type="protein sequence ID" value="ENSNMLP00000043089.1"/>
    <property type="gene ID" value="ENSNMLG00000026201.1"/>
</dbReference>
<name>A0A8C6V2R4_9GOBI</name>
<accession>A0A8C6V2R4</accession>
<sequence length="462" mass="52391">MFLSDCVSDLQAAPVSFSLQVPHAWVQTFQIPWESISPSLSFAMSRGERAGATDRRAMVRAVVDAMRQRCANPSRAACVEVAKMIVSNYPLTFADRTEEGEQLGTGYFSLLNQLKSRVDNLNRGGSVPLKRRQPRAPRSSKKASTYPRTLRKCKKHSYGCVNWQPALPQNKSSSSLENKRKEMVEIFTARGAGAAETPRVAELMALTYALQRRMINSSPVLNVAAVRAQFPFLFTKSCLNEHFRTLTGVDLLPRLREALLNKGARIRTFFWSQNRDQHQTRDQTRDLWRLLEWTDTDQRQTGLSALLLVMKHFLEREEAIFVHLSSNKTMIQNIKQNLQWSGDSVLASRRWMVSLDRAVVFESESSFADALAVFFCCFYVFNLEYEEPACATLELIQRYFARINPAEGTKCTAKTGVSRKTGETVTRKTETINCRVASFLRRLSEPGLSQGNEDTKRCLTTL</sequence>
<reference evidence="2" key="1">
    <citation type="submission" date="2025-08" db="UniProtKB">
        <authorList>
            <consortium name="Ensembl"/>
        </authorList>
    </citation>
    <scope>IDENTIFICATION</scope>
</reference>
<evidence type="ECO:0000313" key="2">
    <source>
        <dbReference type="Ensembl" id="ENSNMLP00000043089.1"/>
    </source>
</evidence>
<evidence type="ECO:0000313" key="3">
    <source>
        <dbReference type="Proteomes" id="UP000694523"/>
    </source>
</evidence>
<dbReference type="PANTHER" id="PTHR31025">
    <property type="entry name" value="SI:CH211-196P9.1-RELATED"/>
    <property type="match status" value="1"/>
</dbReference>
<reference evidence="2" key="2">
    <citation type="submission" date="2025-09" db="UniProtKB">
        <authorList>
            <consortium name="Ensembl"/>
        </authorList>
    </citation>
    <scope>IDENTIFICATION</scope>
</reference>
<organism evidence="2 3">
    <name type="scientific">Neogobius melanostomus</name>
    <name type="common">round goby</name>
    <dbReference type="NCBI Taxonomy" id="47308"/>
    <lineage>
        <taxon>Eukaryota</taxon>
        <taxon>Metazoa</taxon>
        <taxon>Chordata</taxon>
        <taxon>Craniata</taxon>
        <taxon>Vertebrata</taxon>
        <taxon>Euteleostomi</taxon>
        <taxon>Actinopterygii</taxon>
        <taxon>Neopterygii</taxon>
        <taxon>Teleostei</taxon>
        <taxon>Neoteleostei</taxon>
        <taxon>Acanthomorphata</taxon>
        <taxon>Gobiaria</taxon>
        <taxon>Gobiiformes</taxon>
        <taxon>Gobioidei</taxon>
        <taxon>Gobiidae</taxon>
        <taxon>Benthophilinae</taxon>
        <taxon>Neogobiini</taxon>
        <taxon>Neogobius</taxon>
    </lineage>
</organism>
<dbReference type="Proteomes" id="UP000694523">
    <property type="component" value="Unplaced"/>
</dbReference>